<dbReference type="EMBL" id="JACATK010000038">
    <property type="protein sequence ID" value="NWJ30186.1"/>
    <property type="molecule type" value="Genomic_DNA"/>
</dbReference>
<feature type="transmembrane region" description="Helical" evidence="1">
    <location>
        <begin position="29"/>
        <end position="48"/>
    </location>
</feature>
<keyword evidence="1" id="KW-1133">Transmembrane helix</keyword>
<keyword evidence="1" id="KW-0472">Membrane</keyword>
<evidence type="ECO:0000313" key="3">
    <source>
        <dbReference type="Proteomes" id="UP000568446"/>
    </source>
</evidence>
<proteinExistence type="predicted"/>
<accession>A0A7K4MLW7</accession>
<organism evidence="2 3">
    <name type="scientific">Marine Group I thaumarchaeote</name>
    <dbReference type="NCBI Taxonomy" id="2511932"/>
    <lineage>
        <taxon>Archaea</taxon>
        <taxon>Nitrososphaerota</taxon>
        <taxon>Marine Group I</taxon>
    </lineage>
</organism>
<dbReference type="AlphaFoldDB" id="A0A7K4MLW7"/>
<feature type="transmembrane region" description="Helical" evidence="1">
    <location>
        <begin position="7"/>
        <end position="23"/>
    </location>
</feature>
<comment type="caution">
    <text evidence="2">The sequence shown here is derived from an EMBL/GenBank/DDBJ whole genome shotgun (WGS) entry which is preliminary data.</text>
</comment>
<evidence type="ECO:0000256" key="1">
    <source>
        <dbReference type="SAM" id="Phobius"/>
    </source>
</evidence>
<reference evidence="2 3" key="1">
    <citation type="journal article" date="2019" name="Environ. Microbiol.">
        <title>Genomics insights into ecotype formation of ammonia-oxidizing archaea in the deep ocean.</title>
        <authorList>
            <person name="Wang Y."/>
            <person name="Huang J.M."/>
            <person name="Cui G.J."/>
            <person name="Nunoura T."/>
            <person name="Takaki Y."/>
            <person name="Li W.L."/>
            <person name="Li J."/>
            <person name="Gao Z.M."/>
            <person name="Takai K."/>
            <person name="Zhang A.Q."/>
            <person name="Stepanauskas R."/>
        </authorList>
    </citation>
    <scope>NUCLEOTIDE SEQUENCE [LARGE SCALE GENOMIC DNA]</scope>
    <source>
        <strain evidence="2 3">C4</strain>
    </source>
</reference>
<evidence type="ECO:0000313" key="2">
    <source>
        <dbReference type="EMBL" id="NWJ30186.1"/>
    </source>
</evidence>
<gene>
    <name evidence="2" type="ORF">HX850_04645</name>
</gene>
<sequence>MSARTKMQIVAFMVLIVMGAIILERENFGIFLGIMFAILIGLMVKHLYKNYRQKKQLEENQDRDD</sequence>
<protein>
    <submittedName>
        <fullName evidence="2">Uncharacterized protein</fullName>
    </submittedName>
</protein>
<name>A0A7K4MLW7_9ARCH</name>
<keyword evidence="1" id="KW-0812">Transmembrane</keyword>
<dbReference type="Proteomes" id="UP000568446">
    <property type="component" value="Unassembled WGS sequence"/>
</dbReference>